<evidence type="ECO:0000256" key="5">
    <source>
        <dbReference type="ARBA" id="ARBA00022679"/>
    </source>
</evidence>
<dbReference type="Gene3D" id="3.40.190.10">
    <property type="entry name" value="Periplasmic binding protein-like II"/>
    <property type="match status" value="4"/>
</dbReference>
<dbReference type="GO" id="GO:0005524">
    <property type="term" value="F:ATP binding"/>
    <property type="evidence" value="ECO:0007669"/>
    <property type="project" value="UniProtKB-UniRule"/>
</dbReference>
<comment type="similarity">
    <text evidence="1">Belongs to the protein kinase superfamily. TKL Ser/Thr protein kinase family.</text>
</comment>
<keyword evidence="16" id="KW-1185">Reference proteome</keyword>
<keyword evidence="6 11" id="KW-0547">Nucleotide-binding</keyword>
<keyword evidence="4" id="KW-0723">Serine/threonine-protein kinase</keyword>
<feature type="signal peptide" evidence="13">
    <location>
        <begin position="1"/>
        <end position="20"/>
    </location>
</feature>
<feature type="chain" id="PRO_5003990047" description="non-specific serine/threonine protein kinase" evidence="13">
    <location>
        <begin position="21"/>
        <end position="920"/>
    </location>
</feature>
<evidence type="ECO:0000256" key="13">
    <source>
        <dbReference type="SAM" id="SignalP"/>
    </source>
</evidence>
<evidence type="ECO:0000256" key="12">
    <source>
        <dbReference type="SAM" id="Phobius"/>
    </source>
</evidence>
<gene>
    <name evidence="15" type="ORF">ACA1_222330</name>
</gene>
<evidence type="ECO:0000256" key="8">
    <source>
        <dbReference type="ARBA" id="ARBA00022840"/>
    </source>
</evidence>
<dbReference type="SUPFAM" id="SSF53850">
    <property type="entry name" value="Periplasmic binding protein-like II"/>
    <property type="match status" value="2"/>
</dbReference>
<feature type="transmembrane region" description="Helical" evidence="12">
    <location>
        <begin position="749"/>
        <end position="778"/>
    </location>
</feature>
<dbReference type="KEGG" id="acan:ACA1_222330"/>
<keyword evidence="7" id="KW-0418">Kinase</keyword>
<evidence type="ECO:0000256" key="10">
    <source>
        <dbReference type="ARBA" id="ARBA00048679"/>
    </source>
</evidence>
<dbReference type="Gene3D" id="2.10.25.10">
    <property type="entry name" value="Laminin"/>
    <property type="match status" value="1"/>
</dbReference>
<dbReference type="PANTHER" id="PTHR42996">
    <property type="entry name" value="PHOSPHATE-BINDING PROTEIN PSTS"/>
    <property type="match status" value="1"/>
</dbReference>
<dbReference type="OrthoDB" id="23402at2759"/>
<evidence type="ECO:0000313" key="16">
    <source>
        <dbReference type="Proteomes" id="UP000011083"/>
    </source>
</evidence>
<dbReference type="GeneID" id="14916759"/>
<dbReference type="Pfam" id="PF12849">
    <property type="entry name" value="PBP_like_2"/>
    <property type="match status" value="2"/>
</dbReference>
<evidence type="ECO:0000256" key="7">
    <source>
        <dbReference type="ARBA" id="ARBA00022777"/>
    </source>
</evidence>
<comment type="catalytic activity">
    <reaction evidence="9">
        <text>L-threonyl-[protein] + ATP = O-phospho-L-threonyl-[protein] + ADP + H(+)</text>
        <dbReference type="Rhea" id="RHEA:46608"/>
        <dbReference type="Rhea" id="RHEA-COMP:11060"/>
        <dbReference type="Rhea" id="RHEA-COMP:11605"/>
        <dbReference type="ChEBI" id="CHEBI:15378"/>
        <dbReference type="ChEBI" id="CHEBI:30013"/>
        <dbReference type="ChEBI" id="CHEBI:30616"/>
        <dbReference type="ChEBI" id="CHEBI:61977"/>
        <dbReference type="ChEBI" id="CHEBI:456216"/>
        <dbReference type="EC" id="2.7.11.1"/>
    </reaction>
</comment>
<dbReference type="SUPFAM" id="SSF56112">
    <property type="entry name" value="Protein kinase-like (PK-like)"/>
    <property type="match status" value="1"/>
</dbReference>
<dbReference type="Gene3D" id="3.30.200.20">
    <property type="entry name" value="Phosphorylase Kinase, domain 1"/>
    <property type="match status" value="1"/>
</dbReference>
<evidence type="ECO:0000313" key="15">
    <source>
        <dbReference type="EMBL" id="ELR15997.1"/>
    </source>
</evidence>
<keyword evidence="8 11" id="KW-0067">ATP-binding</keyword>
<dbReference type="GO" id="GO:0004674">
    <property type="term" value="F:protein serine/threonine kinase activity"/>
    <property type="evidence" value="ECO:0007669"/>
    <property type="project" value="UniProtKB-KW"/>
</dbReference>
<dbReference type="InterPro" id="IPR050962">
    <property type="entry name" value="Phosphate-bind_PstS"/>
</dbReference>
<dbReference type="InterPro" id="IPR001245">
    <property type="entry name" value="Ser-Thr/Tyr_kinase_cat_dom"/>
</dbReference>
<keyword evidence="12" id="KW-0472">Membrane</keyword>
<dbReference type="STRING" id="1257118.L8GSS8"/>
<dbReference type="PROSITE" id="PS00107">
    <property type="entry name" value="PROTEIN_KINASE_ATP"/>
    <property type="match status" value="1"/>
</dbReference>
<dbReference type="PANTHER" id="PTHR42996:SF1">
    <property type="entry name" value="PHOSPHATE-BINDING PROTEIN PSTS"/>
    <property type="match status" value="1"/>
</dbReference>
<dbReference type="PROSITE" id="PS50011">
    <property type="entry name" value="PROTEIN_KINASE_DOM"/>
    <property type="match status" value="1"/>
</dbReference>
<evidence type="ECO:0000256" key="4">
    <source>
        <dbReference type="ARBA" id="ARBA00022527"/>
    </source>
</evidence>
<feature type="domain" description="Protein kinase" evidence="14">
    <location>
        <begin position="795"/>
        <end position="920"/>
    </location>
</feature>
<evidence type="ECO:0000256" key="2">
    <source>
        <dbReference type="ARBA" id="ARBA00008725"/>
    </source>
</evidence>
<evidence type="ECO:0000256" key="6">
    <source>
        <dbReference type="ARBA" id="ARBA00022741"/>
    </source>
</evidence>
<dbReference type="InterPro" id="IPR011009">
    <property type="entry name" value="Kinase-like_dom_sf"/>
</dbReference>
<dbReference type="VEuPathDB" id="AmoebaDB:ACA1_222330"/>
<keyword evidence="12" id="KW-0812">Transmembrane</keyword>
<organism evidence="15 16">
    <name type="scientific">Acanthamoeba castellanii (strain ATCC 30010 / Neff)</name>
    <dbReference type="NCBI Taxonomy" id="1257118"/>
    <lineage>
        <taxon>Eukaryota</taxon>
        <taxon>Amoebozoa</taxon>
        <taxon>Discosea</taxon>
        <taxon>Longamoebia</taxon>
        <taxon>Centramoebida</taxon>
        <taxon>Acanthamoebidae</taxon>
        <taxon>Acanthamoeba</taxon>
    </lineage>
</organism>
<dbReference type="AlphaFoldDB" id="L8GSS8"/>
<dbReference type="RefSeq" id="XP_004338010.1">
    <property type="nucleotide sequence ID" value="XM_004337962.1"/>
</dbReference>
<comment type="similarity">
    <text evidence="2">Belongs to the PstS family.</text>
</comment>
<dbReference type="InterPro" id="IPR024370">
    <property type="entry name" value="PBP_domain"/>
</dbReference>
<dbReference type="EC" id="2.7.11.1" evidence="3"/>
<dbReference type="InterPro" id="IPR017441">
    <property type="entry name" value="Protein_kinase_ATP_BS"/>
</dbReference>
<dbReference type="Proteomes" id="UP000011083">
    <property type="component" value="Unassembled WGS sequence"/>
</dbReference>
<reference evidence="15 16" key="1">
    <citation type="journal article" date="2013" name="Genome Biol.">
        <title>Genome of Acanthamoeba castellanii highlights extensive lateral gene transfer and early evolution of tyrosine kinase signaling.</title>
        <authorList>
            <person name="Clarke M."/>
            <person name="Lohan A.J."/>
            <person name="Liu B."/>
            <person name="Lagkouvardos I."/>
            <person name="Roy S."/>
            <person name="Zafar N."/>
            <person name="Bertelli C."/>
            <person name="Schilde C."/>
            <person name="Kianianmomeni A."/>
            <person name="Burglin T.R."/>
            <person name="Frech C."/>
            <person name="Turcotte B."/>
            <person name="Kopec K.O."/>
            <person name="Synnott J.M."/>
            <person name="Choo C."/>
            <person name="Paponov I."/>
            <person name="Finkler A."/>
            <person name="Soon Heng Tan C."/>
            <person name="Hutchins A.P."/>
            <person name="Weinmeier T."/>
            <person name="Rattei T."/>
            <person name="Chu J.S."/>
            <person name="Gimenez G."/>
            <person name="Irimia M."/>
            <person name="Rigden D.J."/>
            <person name="Fitzpatrick D.A."/>
            <person name="Lorenzo-Morales J."/>
            <person name="Bateman A."/>
            <person name="Chiu C.H."/>
            <person name="Tang P."/>
            <person name="Hegemann P."/>
            <person name="Fromm H."/>
            <person name="Raoult D."/>
            <person name="Greub G."/>
            <person name="Miranda-Saavedra D."/>
            <person name="Chen N."/>
            <person name="Nash P."/>
            <person name="Ginger M.L."/>
            <person name="Horn M."/>
            <person name="Schaap P."/>
            <person name="Caler L."/>
            <person name="Loftus B."/>
        </authorList>
    </citation>
    <scope>NUCLEOTIDE SEQUENCE [LARGE SCALE GENOMIC DNA]</scope>
    <source>
        <strain evidence="15 16">Neff</strain>
    </source>
</reference>
<proteinExistence type="inferred from homology"/>
<comment type="catalytic activity">
    <reaction evidence="10">
        <text>L-seryl-[protein] + ATP = O-phospho-L-seryl-[protein] + ADP + H(+)</text>
        <dbReference type="Rhea" id="RHEA:17989"/>
        <dbReference type="Rhea" id="RHEA-COMP:9863"/>
        <dbReference type="Rhea" id="RHEA-COMP:11604"/>
        <dbReference type="ChEBI" id="CHEBI:15378"/>
        <dbReference type="ChEBI" id="CHEBI:29999"/>
        <dbReference type="ChEBI" id="CHEBI:30616"/>
        <dbReference type="ChEBI" id="CHEBI:83421"/>
        <dbReference type="ChEBI" id="CHEBI:456216"/>
        <dbReference type="EC" id="2.7.11.1"/>
    </reaction>
</comment>
<evidence type="ECO:0000256" key="3">
    <source>
        <dbReference type="ARBA" id="ARBA00012513"/>
    </source>
</evidence>
<feature type="binding site" evidence="11">
    <location>
        <position position="822"/>
    </location>
    <ligand>
        <name>ATP</name>
        <dbReference type="ChEBI" id="CHEBI:30616"/>
    </ligand>
</feature>
<evidence type="ECO:0000256" key="1">
    <source>
        <dbReference type="ARBA" id="ARBA00005843"/>
    </source>
</evidence>
<dbReference type="Pfam" id="PF07714">
    <property type="entry name" value="PK_Tyr_Ser-Thr"/>
    <property type="match status" value="1"/>
</dbReference>
<accession>L8GSS8</accession>
<keyword evidence="12" id="KW-1133">Transmembrane helix</keyword>
<dbReference type="EMBL" id="KB008010">
    <property type="protein sequence ID" value="ELR15997.1"/>
    <property type="molecule type" value="Genomic_DNA"/>
</dbReference>
<sequence>MKDVLTAILFIMLMVLPSHGAFGVELFGAGSPEVALAFSTLAEDYLFTRDDVSIKYSEMGTSSVLTAYGEGLVDFASFDRAVPADLVAKFGDYVQFPIVGVALTMAYRLSEFNASDPNITLDRETLGRIWSGSISSWNDSAIQQLNPLLAARLPNRPIQLGLVDDSALSVSQIAKIGLSSFSAEFAGALAAANNTFALMAPLFGGRATVLSTNTSARTNFLKNTDGGMTFITYPEAVAEGLRWANMINLAGQEVAPGPDAVRAAMQDFTPAYNAGQFAVDIVDGNGSASWPLAFTSYFSLSRNITAVDCTNVEELLNWLAWVLTNDAADSALRKVKFAPLDTVLATKLLALMNTVQCNSEQAYVTSYIVGTGPAMPIYTSWSVAYAADDVDVKYYTDDDATAKQQLVDYDEDFAASSNGLAAAWRDKMPDAALMPVIAYAIVPGYHLPELVGLTEPLVLNFDTLAAIYENNLTMWDDERIKAINSAVVAAALPHQAIVVITESIDSAVTHLFTSVLSATVPEFNATVGTGTLVNFPVLAAGNRSITTASPTGVIDELVATPYSFAFWDLYDITLSRSVSAASLINTSGNTVAANVDSVVSAINDYLASSATHAFDTLSLGGEGAGSWPLAAFGSFLYRSTSMTDCVKAAALADFLLWTQTSATSLRIAKRQGFVLASSDAELKKRFFDQLKAFTCAGVPVSSVYGCISGSGSELCSGFGSCVSNSCLCNSGREGQYCQLVSSSSAADSLAVILGVVLPVAAAIALLLCLVAVAAWYWARLRRGGRDDWEINYDELEVGDLLGSGGYGEVHRAMWKGTEVAVKVIASEKITKEMEKNFKDEVQVMTALRHPNVVLFMAASTKAPRMCIVMEYMGLGCLYELLHNELIPEIPFPLKAKMAYQGAKGMHFLHSSGTTITTANP</sequence>
<dbReference type="FunFam" id="3.30.200.20:FF:000060">
    <property type="entry name" value="Serine/threonine-protein kinase isoform 1"/>
    <property type="match status" value="1"/>
</dbReference>
<evidence type="ECO:0000259" key="14">
    <source>
        <dbReference type="PROSITE" id="PS50011"/>
    </source>
</evidence>
<name>L8GSS8_ACACF</name>
<evidence type="ECO:0000256" key="9">
    <source>
        <dbReference type="ARBA" id="ARBA00047899"/>
    </source>
</evidence>
<protein>
    <recommendedName>
        <fullName evidence="3">non-specific serine/threonine protein kinase</fullName>
        <ecNumber evidence="3">2.7.11.1</ecNumber>
    </recommendedName>
</protein>
<keyword evidence="5" id="KW-0808">Transferase</keyword>
<dbReference type="InterPro" id="IPR000719">
    <property type="entry name" value="Prot_kinase_dom"/>
</dbReference>
<keyword evidence="13" id="KW-0732">Signal</keyword>
<evidence type="ECO:0000256" key="11">
    <source>
        <dbReference type="PROSITE-ProRule" id="PRU10141"/>
    </source>
</evidence>